<name>A0A8J8K6D3_9FLAO</name>
<evidence type="ECO:0000313" key="1">
    <source>
        <dbReference type="EMBL" id="NRS93615.1"/>
    </source>
</evidence>
<keyword evidence="2" id="KW-1185">Reference proteome</keyword>
<dbReference type="EMBL" id="JABSNO010000024">
    <property type="protein sequence ID" value="NRS93615.1"/>
    <property type="molecule type" value="Genomic_DNA"/>
</dbReference>
<comment type="caution">
    <text evidence="1">The sequence shown here is derived from an EMBL/GenBank/DDBJ whole genome shotgun (WGS) entry which is preliminary data.</text>
</comment>
<accession>A0A8J8K6D3</accession>
<reference evidence="1" key="1">
    <citation type="submission" date="2020-05" db="EMBL/GenBank/DDBJ databases">
        <title>Genomic Encyclopedia of Type Strains, Phase IV (KMG-V): Genome sequencing to study the core and pangenomes of soil and plant-associated prokaryotes.</title>
        <authorList>
            <person name="Whitman W."/>
        </authorList>
    </citation>
    <scope>NUCLEOTIDE SEQUENCE</scope>
    <source>
        <strain evidence="1">16F</strain>
    </source>
</reference>
<evidence type="ECO:0000313" key="2">
    <source>
        <dbReference type="Proteomes" id="UP000610746"/>
    </source>
</evidence>
<dbReference type="Pfam" id="PF09697">
    <property type="entry name" value="Porph_ging"/>
    <property type="match status" value="1"/>
</dbReference>
<dbReference type="Proteomes" id="UP000610746">
    <property type="component" value="Unassembled WGS sequence"/>
</dbReference>
<dbReference type="AlphaFoldDB" id="A0A8J8K6D3"/>
<protein>
    <submittedName>
        <fullName evidence="1">GLPGLI family protein</fullName>
    </submittedName>
</protein>
<organism evidence="1 2">
    <name type="scientific">Frigoriflavimonas asaccharolytica</name>
    <dbReference type="NCBI Taxonomy" id="2735899"/>
    <lineage>
        <taxon>Bacteria</taxon>
        <taxon>Pseudomonadati</taxon>
        <taxon>Bacteroidota</taxon>
        <taxon>Flavobacteriia</taxon>
        <taxon>Flavobacteriales</taxon>
        <taxon>Weeksellaceae</taxon>
        <taxon>Frigoriflavimonas</taxon>
    </lineage>
</organism>
<proteinExistence type="predicted"/>
<sequence length="281" mass="32851">MRTYLIFVIFFSALVNAQNFKVFFELKYQPQEKNDSIKKSEIMVLNVDIVKKTTTFFNYNAIKSDSIYVLINNSSQIQREQLLNIAPEQSFFFNIKKNIGGSDIEHTERFNTENYVYDQRLVHNWKLLDISKNILGHYCKAATVNFAGRLWTAWYTLDIPIPEGPYKFHGLPGFILNVESADNEYKFEAISISKELYPLTDSKNVIKVKNENFLRNLKKKYIKDPSGKSRLEDLSYGFSGSSIVNGVKYSSEDSYKLLNKELRDWMKTHNNPIEKNDIWVR</sequence>
<dbReference type="NCBIfam" id="TIGR01200">
    <property type="entry name" value="GLPGLI"/>
    <property type="match status" value="1"/>
</dbReference>
<dbReference type="RefSeq" id="WP_173780166.1">
    <property type="nucleotide sequence ID" value="NZ_JABSNO010000024.1"/>
</dbReference>
<dbReference type="InterPro" id="IPR005901">
    <property type="entry name" value="GLPGLI"/>
</dbReference>
<gene>
    <name evidence="1" type="ORF">HNQ03_002706</name>
</gene>